<organism evidence="2">
    <name type="scientific">Rhizophora mucronata</name>
    <name type="common">Asiatic mangrove</name>
    <dbReference type="NCBI Taxonomy" id="61149"/>
    <lineage>
        <taxon>Eukaryota</taxon>
        <taxon>Viridiplantae</taxon>
        <taxon>Streptophyta</taxon>
        <taxon>Embryophyta</taxon>
        <taxon>Tracheophyta</taxon>
        <taxon>Spermatophyta</taxon>
        <taxon>Magnoliopsida</taxon>
        <taxon>eudicotyledons</taxon>
        <taxon>Gunneridae</taxon>
        <taxon>Pentapetalae</taxon>
        <taxon>rosids</taxon>
        <taxon>fabids</taxon>
        <taxon>Malpighiales</taxon>
        <taxon>Rhizophoraceae</taxon>
        <taxon>Rhizophora</taxon>
    </lineage>
</organism>
<evidence type="ECO:0000256" key="1">
    <source>
        <dbReference type="SAM" id="Phobius"/>
    </source>
</evidence>
<dbReference type="AlphaFoldDB" id="A0A2P2IHT2"/>
<name>A0A2P2IHT2_RHIMU</name>
<protein>
    <submittedName>
        <fullName evidence="2">Uncharacterized protein</fullName>
    </submittedName>
</protein>
<keyword evidence="1" id="KW-0812">Transmembrane</keyword>
<keyword evidence="1" id="KW-0472">Membrane</keyword>
<accession>A0A2P2IHT2</accession>
<reference evidence="2" key="1">
    <citation type="submission" date="2018-02" db="EMBL/GenBank/DDBJ databases">
        <title>Rhizophora mucronata_Transcriptome.</title>
        <authorList>
            <person name="Meera S.P."/>
            <person name="Sreeshan A."/>
            <person name="Augustine A."/>
        </authorList>
    </citation>
    <scope>NUCLEOTIDE SEQUENCE</scope>
    <source>
        <tissue evidence="2">Leaf</tissue>
    </source>
</reference>
<proteinExistence type="predicted"/>
<keyword evidence="1" id="KW-1133">Transmembrane helix</keyword>
<evidence type="ECO:0000313" key="2">
    <source>
        <dbReference type="EMBL" id="MBW80761.1"/>
    </source>
</evidence>
<dbReference type="EMBL" id="GGEC01000278">
    <property type="protein sequence ID" value="MBW80761.1"/>
    <property type="molecule type" value="Transcribed_RNA"/>
</dbReference>
<sequence>MALTNRVPPLLLPEVKGSNSLLSTLLLICQVILSFLLTKYLSATWTKEH</sequence>
<feature type="transmembrane region" description="Helical" evidence="1">
    <location>
        <begin position="20"/>
        <end position="41"/>
    </location>
</feature>